<gene>
    <name evidence="10" type="ORF">SAMN05216464_115132</name>
</gene>
<keyword evidence="4" id="KW-0813">Transport</keyword>
<feature type="transmembrane region" description="Helical" evidence="8">
    <location>
        <begin position="14"/>
        <end position="37"/>
    </location>
</feature>
<evidence type="ECO:0000313" key="10">
    <source>
        <dbReference type="EMBL" id="SDF29001.1"/>
    </source>
</evidence>
<feature type="transmembrane region" description="Helical" evidence="8">
    <location>
        <begin position="49"/>
        <end position="68"/>
    </location>
</feature>
<evidence type="ECO:0000259" key="9">
    <source>
        <dbReference type="PROSITE" id="PS50850"/>
    </source>
</evidence>
<organism evidence="10 11">
    <name type="scientific">Mucilaginibacter pineti</name>
    <dbReference type="NCBI Taxonomy" id="1391627"/>
    <lineage>
        <taxon>Bacteria</taxon>
        <taxon>Pseudomonadati</taxon>
        <taxon>Bacteroidota</taxon>
        <taxon>Sphingobacteriia</taxon>
        <taxon>Sphingobacteriales</taxon>
        <taxon>Sphingobacteriaceae</taxon>
        <taxon>Mucilaginibacter</taxon>
    </lineage>
</organism>
<keyword evidence="5 8" id="KW-0812">Transmembrane</keyword>
<dbReference type="AlphaFoldDB" id="A0A1G7JVZ5"/>
<feature type="domain" description="Major facilitator superfamily (MFS) profile" evidence="9">
    <location>
        <begin position="14"/>
        <end position="396"/>
    </location>
</feature>
<name>A0A1G7JVZ5_9SPHI</name>
<feature type="transmembrane region" description="Helical" evidence="8">
    <location>
        <begin position="138"/>
        <end position="160"/>
    </location>
</feature>
<dbReference type="SUPFAM" id="SSF103473">
    <property type="entry name" value="MFS general substrate transporter"/>
    <property type="match status" value="1"/>
</dbReference>
<evidence type="ECO:0000256" key="6">
    <source>
        <dbReference type="ARBA" id="ARBA00022989"/>
    </source>
</evidence>
<feature type="transmembrane region" description="Helical" evidence="8">
    <location>
        <begin position="284"/>
        <end position="317"/>
    </location>
</feature>
<keyword evidence="11" id="KW-1185">Reference proteome</keyword>
<evidence type="ECO:0000313" key="11">
    <source>
        <dbReference type="Proteomes" id="UP000199072"/>
    </source>
</evidence>
<dbReference type="PROSITE" id="PS50850">
    <property type="entry name" value="MFS"/>
    <property type="match status" value="1"/>
</dbReference>
<dbReference type="InterPro" id="IPR011701">
    <property type="entry name" value="MFS"/>
</dbReference>
<dbReference type="CDD" id="cd17330">
    <property type="entry name" value="MFS_SLC46_TetA_like"/>
    <property type="match status" value="1"/>
</dbReference>
<dbReference type="PANTHER" id="PTHR23504:SF15">
    <property type="entry name" value="MAJOR FACILITATOR SUPERFAMILY (MFS) PROFILE DOMAIN-CONTAINING PROTEIN"/>
    <property type="match status" value="1"/>
</dbReference>
<evidence type="ECO:0000256" key="4">
    <source>
        <dbReference type="ARBA" id="ARBA00022448"/>
    </source>
</evidence>
<evidence type="ECO:0000256" key="1">
    <source>
        <dbReference type="ARBA" id="ARBA00003279"/>
    </source>
</evidence>
<comment type="similarity">
    <text evidence="3">Belongs to the major facilitator superfamily. TCR/Tet family.</text>
</comment>
<feature type="transmembrane region" description="Helical" evidence="8">
    <location>
        <begin position="255"/>
        <end position="272"/>
    </location>
</feature>
<feature type="transmembrane region" description="Helical" evidence="8">
    <location>
        <begin position="80"/>
        <end position="105"/>
    </location>
</feature>
<sequence>MGGKAPLDMKVNKVLWILLFIAVINSMGFGIIIPLILSYGKKFGVNKEILGILTASFSIAQFFATPVLGTLSDRIGRKWILAFSLLGSCASFILFGLANSLFLLFAARILDGITGGNISVAQAMVSDMSSEKDRAKNFGLLGSAFGFGYVIGPAAGGLLNKLGDRVPFFFAAAMALLGMVLTLLFLKETSSDKTRKENKKNKLFDFGALISVLKIPAIGASVFMGFLLTTAQFAMLIGFQTFCAEKLKLSPVQTGLFYAGFGVSGILMQLLVPWISKLISSKPWILLASTVLCATAMAWCGLTAGLFGFALGIGIYGLFNGLRNPMLNAIIADRMDDKQRGLVMGVNQSYASIGQTIGPLLASAAALLSLPAIFFVSAALIVWGLFYGWRLKQEAH</sequence>
<dbReference type="InterPro" id="IPR001958">
    <property type="entry name" value="Tet-R_TetA/multi-R_MdtG-like"/>
</dbReference>
<dbReference type="InterPro" id="IPR005829">
    <property type="entry name" value="Sugar_transporter_CS"/>
</dbReference>
<dbReference type="GO" id="GO:0016020">
    <property type="term" value="C:membrane"/>
    <property type="evidence" value="ECO:0007669"/>
    <property type="project" value="UniProtKB-SubCell"/>
</dbReference>
<protein>
    <submittedName>
        <fullName evidence="10">Predicted arabinose efflux permease, MFS family</fullName>
    </submittedName>
</protein>
<reference evidence="10 11" key="1">
    <citation type="submission" date="2016-10" db="EMBL/GenBank/DDBJ databases">
        <authorList>
            <person name="de Groot N.N."/>
        </authorList>
    </citation>
    <scope>NUCLEOTIDE SEQUENCE [LARGE SCALE GENOMIC DNA]</scope>
    <source>
        <strain evidence="10 11">47C3B</strain>
    </source>
</reference>
<dbReference type="PANTHER" id="PTHR23504">
    <property type="entry name" value="MAJOR FACILITATOR SUPERFAMILY DOMAIN-CONTAINING PROTEIN 10"/>
    <property type="match status" value="1"/>
</dbReference>
<evidence type="ECO:0000256" key="2">
    <source>
        <dbReference type="ARBA" id="ARBA00004141"/>
    </source>
</evidence>
<evidence type="ECO:0000256" key="8">
    <source>
        <dbReference type="SAM" id="Phobius"/>
    </source>
</evidence>
<dbReference type="Proteomes" id="UP000199072">
    <property type="component" value="Unassembled WGS sequence"/>
</dbReference>
<comment type="subcellular location">
    <subcellularLocation>
        <location evidence="2">Membrane</location>
        <topology evidence="2">Multi-pass membrane protein</topology>
    </subcellularLocation>
</comment>
<dbReference type="STRING" id="1391627.SAMN05216464_115132"/>
<dbReference type="PROSITE" id="PS00216">
    <property type="entry name" value="SUGAR_TRANSPORT_1"/>
    <property type="match status" value="1"/>
</dbReference>
<evidence type="ECO:0000256" key="3">
    <source>
        <dbReference type="ARBA" id="ARBA00007520"/>
    </source>
</evidence>
<keyword evidence="7 8" id="KW-0472">Membrane</keyword>
<dbReference type="GO" id="GO:0022857">
    <property type="term" value="F:transmembrane transporter activity"/>
    <property type="evidence" value="ECO:0007669"/>
    <property type="project" value="InterPro"/>
</dbReference>
<evidence type="ECO:0000256" key="5">
    <source>
        <dbReference type="ARBA" id="ARBA00022692"/>
    </source>
</evidence>
<dbReference type="EMBL" id="FNAI01000015">
    <property type="protein sequence ID" value="SDF29001.1"/>
    <property type="molecule type" value="Genomic_DNA"/>
</dbReference>
<keyword evidence="6 8" id="KW-1133">Transmembrane helix</keyword>
<evidence type="ECO:0000256" key="7">
    <source>
        <dbReference type="ARBA" id="ARBA00023136"/>
    </source>
</evidence>
<accession>A0A1G7JVZ5</accession>
<feature type="transmembrane region" description="Helical" evidence="8">
    <location>
        <begin position="206"/>
        <end position="235"/>
    </location>
</feature>
<comment type="function">
    <text evidence="1">Resistance to tetracycline by an active tetracycline efflux. This is an energy-dependent process that decreases the accumulation of the antibiotic in whole cells. This protein functions as a metal-tetracycline/H(+) antiporter.</text>
</comment>
<dbReference type="InterPro" id="IPR036259">
    <property type="entry name" value="MFS_trans_sf"/>
</dbReference>
<feature type="transmembrane region" description="Helical" evidence="8">
    <location>
        <begin position="166"/>
        <end position="186"/>
    </location>
</feature>
<dbReference type="InterPro" id="IPR020846">
    <property type="entry name" value="MFS_dom"/>
</dbReference>
<dbReference type="Gene3D" id="1.20.1250.20">
    <property type="entry name" value="MFS general substrate transporter like domains"/>
    <property type="match status" value="1"/>
</dbReference>
<dbReference type="Pfam" id="PF07690">
    <property type="entry name" value="MFS_1"/>
    <property type="match status" value="1"/>
</dbReference>
<dbReference type="PRINTS" id="PR01035">
    <property type="entry name" value="TCRTETA"/>
</dbReference>
<proteinExistence type="inferred from homology"/>
<feature type="transmembrane region" description="Helical" evidence="8">
    <location>
        <begin position="360"/>
        <end position="386"/>
    </location>
</feature>